<name>A0A1M5LBE1_9FIRM</name>
<reference evidence="3" key="1">
    <citation type="submission" date="2016-11" db="EMBL/GenBank/DDBJ databases">
        <authorList>
            <person name="Varghese N."/>
            <person name="Submissions S."/>
        </authorList>
    </citation>
    <scope>NUCLEOTIDE SEQUENCE [LARGE SCALE GENOMIC DNA]</scope>
    <source>
        <strain evidence="3">DSM 2635</strain>
    </source>
</reference>
<organism evidence="2 3">
    <name type="scientific">Asaccharospora irregularis DSM 2635</name>
    <dbReference type="NCBI Taxonomy" id="1121321"/>
    <lineage>
        <taxon>Bacteria</taxon>
        <taxon>Bacillati</taxon>
        <taxon>Bacillota</taxon>
        <taxon>Clostridia</taxon>
        <taxon>Peptostreptococcales</taxon>
        <taxon>Peptostreptococcaceae</taxon>
        <taxon>Asaccharospora</taxon>
    </lineage>
</organism>
<dbReference type="STRING" id="1121321.SAMN04488530_10471"/>
<feature type="transmembrane region" description="Helical" evidence="1">
    <location>
        <begin position="58"/>
        <end position="75"/>
    </location>
</feature>
<evidence type="ECO:0000256" key="1">
    <source>
        <dbReference type="SAM" id="Phobius"/>
    </source>
</evidence>
<proteinExistence type="predicted"/>
<protein>
    <submittedName>
        <fullName evidence="2">YcxB-like protein</fullName>
    </submittedName>
</protein>
<evidence type="ECO:0000313" key="2">
    <source>
        <dbReference type="EMBL" id="SHG62290.1"/>
    </source>
</evidence>
<keyword evidence="1" id="KW-0472">Membrane</keyword>
<dbReference type="EMBL" id="FQWX01000004">
    <property type="protein sequence ID" value="SHG62290.1"/>
    <property type="molecule type" value="Genomic_DNA"/>
</dbReference>
<sequence length="173" mass="20323">MKIEFEVMENDYINFNIYHLEKSKSRKNTFNLLRFFIPIIFSIPIYFIGTGVFKQPSLYWFIISIIFIAGWILTYPKQYKKLVSKEIKKILREGDNSSILGKKSLNIEDGIITVKGEFSLETISSENIQDIRIYDDMILVYVGGFVAHIIPRRYLDEDNEKNLLESLEKIKHA</sequence>
<accession>A0A1M5LBE1</accession>
<dbReference type="RefSeq" id="WP_073124184.1">
    <property type="nucleotide sequence ID" value="NZ_BAABCH010000006.1"/>
</dbReference>
<dbReference type="AlphaFoldDB" id="A0A1M5LBE1"/>
<gene>
    <name evidence="2" type="ORF">SAMN04488530_10471</name>
</gene>
<dbReference type="Proteomes" id="UP000243255">
    <property type="component" value="Unassembled WGS sequence"/>
</dbReference>
<keyword evidence="1" id="KW-1133">Transmembrane helix</keyword>
<keyword evidence="1" id="KW-0812">Transmembrane</keyword>
<dbReference type="OrthoDB" id="339559at2"/>
<evidence type="ECO:0000313" key="3">
    <source>
        <dbReference type="Proteomes" id="UP000243255"/>
    </source>
</evidence>
<keyword evidence="3" id="KW-1185">Reference proteome</keyword>
<feature type="transmembrane region" description="Helical" evidence="1">
    <location>
        <begin position="32"/>
        <end position="52"/>
    </location>
</feature>